<feature type="transmembrane region" description="Helical" evidence="6">
    <location>
        <begin position="58"/>
        <end position="81"/>
    </location>
</feature>
<accession>A0AA37UIM8</accession>
<evidence type="ECO:0000256" key="5">
    <source>
        <dbReference type="ARBA" id="ARBA00023136"/>
    </source>
</evidence>
<evidence type="ECO:0000313" key="7">
    <source>
        <dbReference type="EMBL" id="GMA29689.1"/>
    </source>
</evidence>
<comment type="caution">
    <text evidence="7">The sequence shown here is derived from an EMBL/GenBank/DDBJ whole genome shotgun (WGS) entry which is preliminary data.</text>
</comment>
<dbReference type="GO" id="GO:0005886">
    <property type="term" value="C:plasma membrane"/>
    <property type="evidence" value="ECO:0007669"/>
    <property type="project" value="UniProtKB-SubCell"/>
</dbReference>
<dbReference type="PANTHER" id="PTHR33931">
    <property type="entry name" value="HOLIN-LIKE PROTEIN CIDA-RELATED"/>
    <property type="match status" value="1"/>
</dbReference>
<name>A0AA37UIM8_9MICO</name>
<keyword evidence="3 6" id="KW-0812">Transmembrane</keyword>
<evidence type="ECO:0000256" key="1">
    <source>
        <dbReference type="ARBA" id="ARBA00004651"/>
    </source>
</evidence>
<protein>
    <submittedName>
        <fullName evidence="7">Murein hydrolase transporter LrgA</fullName>
    </submittedName>
</protein>
<evidence type="ECO:0000313" key="8">
    <source>
        <dbReference type="Proteomes" id="UP001157160"/>
    </source>
</evidence>
<comment type="subcellular location">
    <subcellularLocation>
        <location evidence="1">Cell membrane</location>
        <topology evidence="1">Multi-pass membrane protein</topology>
    </subcellularLocation>
</comment>
<evidence type="ECO:0000256" key="6">
    <source>
        <dbReference type="SAM" id="Phobius"/>
    </source>
</evidence>
<dbReference type="InterPro" id="IPR005538">
    <property type="entry name" value="LrgA/CidA"/>
</dbReference>
<organism evidence="7 8">
    <name type="scientific">Arenivirga flava</name>
    <dbReference type="NCBI Taxonomy" id="1930060"/>
    <lineage>
        <taxon>Bacteria</taxon>
        <taxon>Bacillati</taxon>
        <taxon>Actinomycetota</taxon>
        <taxon>Actinomycetes</taxon>
        <taxon>Micrococcales</taxon>
        <taxon>Microbacteriaceae</taxon>
        <taxon>Arenivirga</taxon>
    </lineage>
</organism>
<dbReference type="EMBL" id="BSUL01000001">
    <property type="protein sequence ID" value="GMA29689.1"/>
    <property type="molecule type" value="Genomic_DNA"/>
</dbReference>
<keyword evidence="5 6" id="KW-0472">Membrane</keyword>
<feature type="transmembrane region" description="Helical" evidence="6">
    <location>
        <begin position="87"/>
        <end position="110"/>
    </location>
</feature>
<reference evidence="7 8" key="1">
    <citation type="journal article" date="2014" name="Int. J. Syst. Evol. Microbiol.">
        <title>Complete genome sequence of Corynebacterium casei LMG S-19264T (=DSM 44701T), isolated from a smear-ripened cheese.</title>
        <authorList>
            <consortium name="US DOE Joint Genome Institute (JGI-PGF)"/>
            <person name="Walter F."/>
            <person name="Albersmeier A."/>
            <person name="Kalinowski J."/>
            <person name="Ruckert C."/>
        </authorList>
    </citation>
    <scope>NUCLEOTIDE SEQUENCE [LARGE SCALE GENOMIC DNA]</scope>
    <source>
        <strain evidence="7 8">NBRC 112289</strain>
    </source>
</reference>
<dbReference type="Proteomes" id="UP001157160">
    <property type="component" value="Unassembled WGS sequence"/>
</dbReference>
<dbReference type="PANTHER" id="PTHR33931:SF2">
    <property type="entry name" value="HOLIN-LIKE PROTEIN CIDA"/>
    <property type="match status" value="1"/>
</dbReference>
<keyword evidence="8" id="KW-1185">Reference proteome</keyword>
<evidence type="ECO:0000256" key="3">
    <source>
        <dbReference type="ARBA" id="ARBA00022692"/>
    </source>
</evidence>
<keyword evidence="7" id="KW-0378">Hydrolase</keyword>
<keyword evidence="4 6" id="KW-1133">Transmembrane helix</keyword>
<feature type="transmembrane region" description="Helical" evidence="6">
    <location>
        <begin position="20"/>
        <end position="43"/>
    </location>
</feature>
<proteinExistence type="predicted"/>
<dbReference type="Pfam" id="PF03788">
    <property type="entry name" value="LrgA"/>
    <property type="match status" value="1"/>
</dbReference>
<evidence type="ECO:0000256" key="4">
    <source>
        <dbReference type="ARBA" id="ARBA00022989"/>
    </source>
</evidence>
<gene>
    <name evidence="7" type="ORF">GCM10025874_29420</name>
</gene>
<dbReference type="GO" id="GO:0016787">
    <property type="term" value="F:hydrolase activity"/>
    <property type="evidence" value="ECO:0007669"/>
    <property type="project" value="UniProtKB-KW"/>
</dbReference>
<evidence type="ECO:0000256" key="2">
    <source>
        <dbReference type="ARBA" id="ARBA00022475"/>
    </source>
</evidence>
<keyword evidence="2" id="KW-1003">Cell membrane</keyword>
<dbReference type="RefSeq" id="WP_284235362.1">
    <property type="nucleotide sequence ID" value="NZ_BSUL01000001.1"/>
</dbReference>
<sequence>MLPGLLGIVAAQLAGEFLVALLGLPVPGTILGMALLLAALLIVRPRPEASVFAAADELLGWLPLLFVPAGAGLVLYLHLFAEQWLPIVAGVLLSWLAAVLVIIGVGAGILRVQRAVAGRRAS</sequence>
<dbReference type="AlphaFoldDB" id="A0AA37UIM8"/>